<accession>A0A8T0R3D8</accession>
<comment type="caution">
    <text evidence="2">The sequence shown here is derived from an EMBL/GenBank/DDBJ whole genome shotgun (WGS) entry which is preliminary data.</text>
</comment>
<keyword evidence="3" id="KW-1185">Reference proteome</keyword>
<proteinExistence type="predicted"/>
<sequence length="190" mass="20423">MVRSGPLGTGQSHATNGQSAASNLSLNERERDTPARRVTCARAARRRRPGRGHPAGDTSTGGESPARRAARPARPRPHGGSRPVPAAPAGWSGSVSSRFLARTHARRPREILSPRYYSQGVQVRSDWLAGCRWCGCTGDRSVRARPSQPGLASPRPRRRPAIRIQDRGQGATTSPQVREQPAAHGVATDH</sequence>
<reference evidence="2" key="1">
    <citation type="submission" date="2020-05" db="EMBL/GenBank/DDBJ databases">
        <title>WGS assembly of Panicum virgatum.</title>
        <authorList>
            <person name="Lovell J.T."/>
            <person name="Jenkins J."/>
            <person name="Shu S."/>
            <person name="Juenger T.E."/>
            <person name="Schmutz J."/>
        </authorList>
    </citation>
    <scope>NUCLEOTIDE SEQUENCE</scope>
    <source>
        <strain evidence="2">AP13</strain>
    </source>
</reference>
<name>A0A8T0R3D8_PANVG</name>
<feature type="compositionally biased region" description="Polar residues" evidence="1">
    <location>
        <begin position="9"/>
        <end position="26"/>
    </location>
</feature>
<dbReference type="AlphaFoldDB" id="A0A8T0R3D8"/>
<feature type="region of interest" description="Disordered" evidence="1">
    <location>
        <begin position="1"/>
        <end position="93"/>
    </location>
</feature>
<dbReference type="EMBL" id="CM029048">
    <property type="protein sequence ID" value="KAG2579493.1"/>
    <property type="molecule type" value="Genomic_DNA"/>
</dbReference>
<evidence type="ECO:0000256" key="1">
    <source>
        <dbReference type="SAM" id="MobiDB-lite"/>
    </source>
</evidence>
<dbReference type="Proteomes" id="UP000823388">
    <property type="component" value="Chromosome 6N"/>
</dbReference>
<evidence type="ECO:0000313" key="2">
    <source>
        <dbReference type="EMBL" id="KAG2579493.1"/>
    </source>
</evidence>
<organism evidence="2 3">
    <name type="scientific">Panicum virgatum</name>
    <name type="common">Blackwell switchgrass</name>
    <dbReference type="NCBI Taxonomy" id="38727"/>
    <lineage>
        <taxon>Eukaryota</taxon>
        <taxon>Viridiplantae</taxon>
        <taxon>Streptophyta</taxon>
        <taxon>Embryophyta</taxon>
        <taxon>Tracheophyta</taxon>
        <taxon>Spermatophyta</taxon>
        <taxon>Magnoliopsida</taxon>
        <taxon>Liliopsida</taxon>
        <taxon>Poales</taxon>
        <taxon>Poaceae</taxon>
        <taxon>PACMAD clade</taxon>
        <taxon>Panicoideae</taxon>
        <taxon>Panicodae</taxon>
        <taxon>Paniceae</taxon>
        <taxon>Panicinae</taxon>
        <taxon>Panicum</taxon>
        <taxon>Panicum sect. Hiantes</taxon>
    </lineage>
</organism>
<feature type="compositionally biased region" description="Basic residues" evidence="1">
    <location>
        <begin position="68"/>
        <end position="79"/>
    </location>
</feature>
<evidence type="ECO:0000313" key="3">
    <source>
        <dbReference type="Proteomes" id="UP000823388"/>
    </source>
</evidence>
<gene>
    <name evidence="2" type="ORF">PVAP13_6NG289180</name>
</gene>
<protein>
    <submittedName>
        <fullName evidence="2">Uncharacterized protein</fullName>
    </submittedName>
</protein>
<feature type="region of interest" description="Disordered" evidence="1">
    <location>
        <begin position="139"/>
        <end position="190"/>
    </location>
</feature>